<evidence type="ECO:0000256" key="13">
    <source>
        <dbReference type="ARBA" id="ARBA00022989"/>
    </source>
</evidence>
<dbReference type="PANTHER" id="PTHR46382:SF1">
    <property type="entry name" value="PHOSPHATIDATE CYTIDYLYLTRANSFERASE"/>
    <property type="match status" value="1"/>
</dbReference>
<feature type="transmembrane region" description="Helical" evidence="19">
    <location>
        <begin position="92"/>
        <end position="110"/>
    </location>
</feature>
<evidence type="ECO:0000256" key="17">
    <source>
        <dbReference type="ARBA" id="ARBA00023264"/>
    </source>
</evidence>
<feature type="transmembrane region" description="Helical" evidence="19">
    <location>
        <begin position="43"/>
        <end position="62"/>
    </location>
</feature>
<evidence type="ECO:0000256" key="12">
    <source>
        <dbReference type="ARBA" id="ARBA00022695"/>
    </source>
</evidence>
<keyword evidence="12 18" id="KW-0548">Nucleotidyltransferase</keyword>
<dbReference type="PANTHER" id="PTHR46382">
    <property type="entry name" value="PHOSPHATIDATE CYTIDYLYLTRANSFERASE"/>
    <property type="match status" value="1"/>
</dbReference>
<dbReference type="EMBL" id="JBHRXV010000011">
    <property type="protein sequence ID" value="MFC3713872.1"/>
    <property type="molecule type" value="Genomic_DNA"/>
</dbReference>
<accession>A0ABV7XG03</accession>
<feature type="transmembrane region" description="Helical" evidence="19">
    <location>
        <begin position="255"/>
        <end position="273"/>
    </location>
</feature>
<evidence type="ECO:0000256" key="15">
    <source>
        <dbReference type="ARBA" id="ARBA00023136"/>
    </source>
</evidence>
<dbReference type="InterPro" id="IPR000374">
    <property type="entry name" value="PC_trans"/>
</dbReference>
<comment type="pathway">
    <text evidence="4">Lipid metabolism.</text>
</comment>
<evidence type="ECO:0000256" key="6">
    <source>
        <dbReference type="ARBA" id="ARBA00012487"/>
    </source>
</evidence>
<evidence type="ECO:0000256" key="19">
    <source>
        <dbReference type="SAM" id="Phobius"/>
    </source>
</evidence>
<reference evidence="21" key="1">
    <citation type="journal article" date="2019" name="Int. J. Syst. Evol. Microbiol.">
        <title>The Global Catalogue of Microorganisms (GCM) 10K type strain sequencing project: providing services to taxonomists for standard genome sequencing and annotation.</title>
        <authorList>
            <consortium name="The Broad Institute Genomics Platform"/>
            <consortium name="The Broad Institute Genome Sequencing Center for Infectious Disease"/>
            <person name="Wu L."/>
            <person name="Ma J."/>
        </authorList>
    </citation>
    <scope>NUCLEOTIDE SEQUENCE [LARGE SCALE GENOMIC DNA]</scope>
    <source>
        <strain evidence="21">KCTC 42644</strain>
    </source>
</reference>
<dbReference type="PROSITE" id="PS01315">
    <property type="entry name" value="CDS"/>
    <property type="match status" value="1"/>
</dbReference>
<dbReference type="EC" id="2.7.7.41" evidence="6 18"/>
<comment type="catalytic activity">
    <reaction evidence="1 18">
        <text>a 1,2-diacyl-sn-glycero-3-phosphate + CTP + H(+) = a CDP-1,2-diacyl-sn-glycerol + diphosphate</text>
        <dbReference type="Rhea" id="RHEA:16229"/>
        <dbReference type="ChEBI" id="CHEBI:15378"/>
        <dbReference type="ChEBI" id="CHEBI:33019"/>
        <dbReference type="ChEBI" id="CHEBI:37563"/>
        <dbReference type="ChEBI" id="CHEBI:58332"/>
        <dbReference type="ChEBI" id="CHEBI:58608"/>
        <dbReference type="EC" id="2.7.7.41"/>
    </reaction>
</comment>
<keyword evidence="8" id="KW-1003">Cell membrane</keyword>
<keyword evidence="17" id="KW-1208">Phospholipid metabolism</keyword>
<evidence type="ECO:0000256" key="3">
    <source>
        <dbReference type="ARBA" id="ARBA00005119"/>
    </source>
</evidence>
<dbReference type="Proteomes" id="UP001595615">
    <property type="component" value="Unassembled WGS sequence"/>
</dbReference>
<dbReference type="Pfam" id="PF01148">
    <property type="entry name" value="CTP_transf_1"/>
    <property type="match status" value="1"/>
</dbReference>
<keyword evidence="10 18" id="KW-0808">Transferase</keyword>
<evidence type="ECO:0000313" key="21">
    <source>
        <dbReference type="Proteomes" id="UP001595615"/>
    </source>
</evidence>
<keyword evidence="11 18" id="KW-0812">Transmembrane</keyword>
<keyword evidence="13 19" id="KW-1133">Transmembrane helix</keyword>
<evidence type="ECO:0000313" key="20">
    <source>
        <dbReference type="EMBL" id="MFC3713872.1"/>
    </source>
</evidence>
<dbReference type="RefSeq" id="WP_380862788.1">
    <property type="nucleotide sequence ID" value="NZ_JBHRXV010000011.1"/>
</dbReference>
<evidence type="ECO:0000256" key="10">
    <source>
        <dbReference type="ARBA" id="ARBA00022679"/>
    </source>
</evidence>
<feature type="transmembrane region" description="Helical" evidence="19">
    <location>
        <begin position="141"/>
        <end position="161"/>
    </location>
</feature>
<evidence type="ECO:0000256" key="4">
    <source>
        <dbReference type="ARBA" id="ARBA00005189"/>
    </source>
</evidence>
<evidence type="ECO:0000256" key="18">
    <source>
        <dbReference type="RuleBase" id="RU003938"/>
    </source>
</evidence>
<keyword evidence="9" id="KW-0444">Lipid biosynthesis</keyword>
<evidence type="ECO:0000256" key="11">
    <source>
        <dbReference type="ARBA" id="ARBA00022692"/>
    </source>
</evidence>
<feature type="transmembrane region" description="Helical" evidence="19">
    <location>
        <begin position="181"/>
        <end position="203"/>
    </location>
</feature>
<keyword evidence="15 19" id="KW-0472">Membrane</keyword>
<evidence type="ECO:0000256" key="8">
    <source>
        <dbReference type="ARBA" id="ARBA00022475"/>
    </source>
</evidence>
<feature type="transmembrane region" description="Helical" evidence="19">
    <location>
        <begin position="19"/>
        <end position="37"/>
    </location>
</feature>
<evidence type="ECO:0000256" key="2">
    <source>
        <dbReference type="ARBA" id="ARBA00004651"/>
    </source>
</evidence>
<evidence type="ECO:0000256" key="16">
    <source>
        <dbReference type="ARBA" id="ARBA00023209"/>
    </source>
</evidence>
<feature type="transmembrane region" description="Helical" evidence="19">
    <location>
        <begin position="117"/>
        <end position="135"/>
    </location>
</feature>
<name>A0ABV7XG03_9SPHN</name>
<evidence type="ECO:0000256" key="7">
    <source>
        <dbReference type="ARBA" id="ARBA00019373"/>
    </source>
</evidence>
<evidence type="ECO:0000256" key="14">
    <source>
        <dbReference type="ARBA" id="ARBA00023098"/>
    </source>
</evidence>
<evidence type="ECO:0000256" key="9">
    <source>
        <dbReference type="ARBA" id="ARBA00022516"/>
    </source>
</evidence>
<keyword evidence="21" id="KW-1185">Reference proteome</keyword>
<comment type="caution">
    <text evidence="20">The sequence shown here is derived from an EMBL/GenBank/DDBJ whole genome shotgun (WGS) entry which is preliminary data.</text>
</comment>
<sequence length="274" mass="28867">MAITDPLPSVTDSPPPSGLWTRIAVAVPLIAIALFAVMKGELWFTALVSVGVLLIFAEWAVMHGIPRQWRLIGLVVLAAGCFATELQALFPAILGLLAAAGVLGILARLFKICDAKSMAGGLLYAGLPAIALIWLRDQPQGLGLVVWVLTLVWATDIFAYFAGRTIGGPKIAPKISPKKTWAGLVGGVIGAMVVGWFVARWALFPAALFASLSGGLAVVSQAGDFFESWLKRRVGVKDSGTLLPGHGGIMDRVDGLVPVAVLVAAALILKDLWR</sequence>
<dbReference type="GO" id="GO:0016779">
    <property type="term" value="F:nucleotidyltransferase activity"/>
    <property type="evidence" value="ECO:0007669"/>
    <property type="project" value="UniProtKB-KW"/>
</dbReference>
<comment type="pathway">
    <text evidence="3 18">Phospholipid metabolism; CDP-diacylglycerol biosynthesis; CDP-diacylglycerol from sn-glycerol 3-phosphate: step 3/3.</text>
</comment>
<proteinExistence type="inferred from homology"/>
<comment type="subcellular location">
    <subcellularLocation>
        <location evidence="2">Cell membrane</location>
        <topology evidence="2">Multi-pass membrane protein</topology>
    </subcellularLocation>
</comment>
<gene>
    <name evidence="20" type="ORF">ACFOMD_14950</name>
</gene>
<keyword evidence="14" id="KW-0443">Lipid metabolism</keyword>
<comment type="similarity">
    <text evidence="5 18">Belongs to the CDS family.</text>
</comment>
<organism evidence="20 21">
    <name type="scientific">Sphingoaurantiacus capsulatus</name>
    <dbReference type="NCBI Taxonomy" id="1771310"/>
    <lineage>
        <taxon>Bacteria</taxon>
        <taxon>Pseudomonadati</taxon>
        <taxon>Pseudomonadota</taxon>
        <taxon>Alphaproteobacteria</taxon>
        <taxon>Sphingomonadales</taxon>
        <taxon>Sphingosinicellaceae</taxon>
        <taxon>Sphingoaurantiacus</taxon>
    </lineage>
</organism>
<keyword evidence="16" id="KW-0594">Phospholipid biosynthesis</keyword>
<evidence type="ECO:0000256" key="5">
    <source>
        <dbReference type="ARBA" id="ARBA00010185"/>
    </source>
</evidence>
<protein>
    <recommendedName>
        <fullName evidence="7 18">Phosphatidate cytidylyltransferase</fullName>
        <ecNumber evidence="6 18">2.7.7.41</ecNumber>
    </recommendedName>
</protein>
<evidence type="ECO:0000256" key="1">
    <source>
        <dbReference type="ARBA" id="ARBA00001698"/>
    </source>
</evidence>